<dbReference type="OrthoDB" id="9757650at2"/>
<dbReference type="Pfam" id="PF01364">
    <property type="entry name" value="Peptidase_C25"/>
    <property type="match status" value="1"/>
</dbReference>
<dbReference type="KEGG" id="est:DN752_08295"/>
<proteinExistence type="predicted"/>
<dbReference type="GO" id="GO:0008234">
    <property type="term" value="F:cysteine-type peptidase activity"/>
    <property type="evidence" value="ECO:0007669"/>
    <property type="project" value="InterPro"/>
</dbReference>
<accession>A0A2Z4IG87</accession>
<gene>
    <name evidence="3" type="ORF">DN752_08295</name>
</gene>
<keyword evidence="1" id="KW-0732">Signal</keyword>
<keyword evidence="4" id="KW-1185">Reference proteome</keyword>
<evidence type="ECO:0000256" key="1">
    <source>
        <dbReference type="ARBA" id="ARBA00022729"/>
    </source>
</evidence>
<dbReference type="Proteomes" id="UP000248688">
    <property type="component" value="Chromosome"/>
</dbReference>
<dbReference type="InterPro" id="IPR001769">
    <property type="entry name" value="Gingipain"/>
</dbReference>
<dbReference type="RefSeq" id="WP_112783509.1">
    <property type="nucleotide sequence ID" value="NZ_CP030041.1"/>
</dbReference>
<dbReference type="InterPro" id="IPR029031">
    <property type="entry name" value="Gingipain_N_sf"/>
</dbReference>
<sequence>MRKASLLYFFVVIWAGIAQGQTEWIDYSKTYYKIPTSTDGVYRLSYAALSASGMNPSGVDPRTLRMYHRGEEVAIYVYGEEDGEFDQGDYVEFIGRRNDGESDKPLYPDPENMANPRYNTHSDASAFFLTVSPGQSGMRMAESALDTNASAVEAYQTSVTQVFADQYALGQTYSLGVHLGIYDKGQGWTGEVVRRNESHDITFKELGNAVTGLASFIDLGIVGRSDVAHLVEIYAGPSTESLRKLADVALEGFEFVPFRADLHPSDIGVDGRMVVRVVPVSTSGGNDNVSVSYASLTYGKQKIAGDFTREELTLGPGNYQLTLKGLADEYVAYEIGNRSAPVRLVGQKTGGELSWPVGNRADSAHVLIQSEKEVMAPTILDKVRFRDLLSQSANYLILTHASLQEATSTNTDPVAAYASYRESPAGGGYQTLTFTAEELYNQFNYGEKSPLAIKEFLRQYAARYSPEYLLLMGRAYGMYNYTNSGGERYYYRDHPELFSVQDLVPTFGYPYNDNRFVVGLDNENSLSATIAVGRIPARVPEEINYYLAKIKEKEALGTTASWQKEMVHLSGGLSAFELERYYNFLRGFESIAEGPYFGGEVTTYRKRNNTEVELINISDKVNEGVSMVTFFGHAATSTTDIDIGFVSQDELGYDNKGKYPVLLLNGCDAGNAFGGAYTFGEDWILTPDRGASNFMAHASIGVDVFLRRYSESFYQVAFADSSMVYQTIGKVKLTSDTRFFDRYGTSSINQSHAHQMIMLGDPAVRIFPAKEADYSLDAEEVTLGDANGDQVTSLTDTLDLAFVVRNLGIVNQDTLNFKVSRQLPDGTVINYDPAQLAPVFYRDTVHFSVPNVGLVAAGDNYFTISLNTERDVPEMSYANNTVVASKFIPSSGTQNLSPLNYAIHSGPSVELIAQVPGKASKDRTIVFQLDTSPDFTSSWRKEHRVTTRNIAQWQQGIGDRINTEDTVTFYWRTKFLEQEEGESKEWAVSSFSYIPNGPEGWIQRQFAQFYEDELYHLAIDKQVRQWEYLGTKRKVDVFTFGPETEGLEYGQVQIELDGIPYNQDLFQRRCTNNSFGLMAFDQRSLAPYLVIPLTDFDVLDPKSCGKTPQIIQNIRSGWITGEGQTVLMDYIDGLKEGDYVVIFSVGRMDFEDWPDAAFLKMKEIGANEATLRNLQNGNPYILFGRKGLAPGEATEIVADEASELPASEQSISFSTEMQGFYDAGSVASKRVGPASSWAGFYNQTKVNGELGEEQFAFDVIGVNASGAETVLFENILEGEVRLEDINADRYPYLRLQFRLADSETRVPRQLMRWQVNYTGVPEGVLVLKDKADQVPLQEGEVAAVRFEFVNISKYDFTDSLTVKWSLQNKQHNTIEDFEQKIPAVKAGEAHAFEVQFDSYGHAGKNSLNVAVNPREFLEQSYKNNVLDLADYLVVEEDHQNPVLDVSFDGAYIMDGDIVSPNVLIAASVKDENETLLKQDTTGVEVYLKRDCENCVFERVAFSNPSLKWFEATANSDFRMEYRPGPLEDGVYTLRVNAVDASGNQAGEKPYEVSFEVVNASTITHFYPYPNPFSTSVRFVFTVTGAVPPDEIKIQIMTVTGKVVREILQEELGPVKIGNNISEYAWGGKDEFGDQLANGVYIYRVLVRKDGQFVEHRATAGDKAFKKGYGKMYLLR</sequence>
<protein>
    <submittedName>
        <fullName evidence="3">Transporter</fullName>
    </submittedName>
</protein>
<evidence type="ECO:0000313" key="3">
    <source>
        <dbReference type="EMBL" id="AWW30122.1"/>
    </source>
</evidence>
<feature type="domain" description="Gingipain" evidence="2">
    <location>
        <begin position="395"/>
        <end position="765"/>
    </location>
</feature>
<dbReference type="CDD" id="cd02258">
    <property type="entry name" value="Peptidase_C25_N"/>
    <property type="match status" value="1"/>
</dbReference>
<dbReference type="Gene3D" id="3.40.50.10390">
    <property type="entry name" value="Gingipain r, domain 1"/>
    <property type="match status" value="1"/>
</dbReference>
<organism evidence="3 4">
    <name type="scientific">Echinicola strongylocentroti</name>
    <dbReference type="NCBI Taxonomy" id="1795355"/>
    <lineage>
        <taxon>Bacteria</taxon>
        <taxon>Pseudomonadati</taxon>
        <taxon>Bacteroidota</taxon>
        <taxon>Cytophagia</taxon>
        <taxon>Cytophagales</taxon>
        <taxon>Cyclobacteriaceae</taxon>
        <taxon>Echinicola</taxon>
    </lineage>
</organism>
<name>A0A2Z4IG87_9BACT</name>
<dbReference type="GO" id="GO:0006508">
    <property type="term" value="P:proteolysis"/>
    <property type="evidence" value="ECO:0007669"/>
    <property type="project" value="InterPro"/>
</dbReference>
<reference evidence="3 4" key="1">
    <citation type="submission" date="2018-06" db="EMBL/GenBank/DDBJ databases">
        <title>Echinicola strongylocentroti sp. nov., isolated from a sea urchin Strongylocentrotus intermedius.</title>
        <authorList>
            <person name="Bae S.S."/>
        </authorList>
    </citation>
    <scope>NUCLEOTIDE SEQUENCE [LARGE SCALE GENOMIC DNA]</scope>
    <source>
        <strain evidence="3 4">MEBiC08714</strain>
    </source>
</reference>
<dbReference type="Gene3D" id="2.60.40.4070">
    <property type="match status" value="1"/>
</dbReference>
<dbReference type="InterPro" id="IPR029030">
    <property type="entry name" value="Caspase-like_dom_sf"/>
</dbReference>
<dbReference type="EMBL" id="CP030041">
    <property type="protein sequence ID" value="AWW30122.1"/>
    <property type="molecule type" value="Genomic_DNA"/>
</dbReference>
<dbReference type="SUPFAM" id="SSF52129">
    <property type="entry name" value="Caspase-like"/>
    <property type="match status" value="1"/>
</dbReference>
<dbReference type="Gene3D" id="3.40.50.1460">
    <property type="match status" value="1"/>
</dbReference>
<evidence type="ECO:0000313" key="4">
    <source>
        <dbReference type="Proteomes" id="UP000248688"/>
    </source>
</evidence>
<evidence type="ECO:0000259" key="2">
    <source>
        <dbReference type="Pfam" id="PF01364"/>
    </source>
</evidence>